<sequence>MSEALLKLEGVSLHYGSLKAVDDVSFEVERGARHALIGPNGAGKSTLFSVIGGARKATAGTITFNGQDITAESESTRARAGLVRTFQHSSLFLNMSVLDNVALAVEGFEGRPWRFFPSPRADRKIRERTMEHLTNVGLADRAGELCGNLSHGERRQLEVGMVLACNPTMVLFDEPAAGMSAAETHRFMDLIESLPADVTVLIVEHDLDLVFRLAQSVSVLAAGRLIAHGSPAEVREDEAVKVAYLGESEGAEPLFYSGGSDVA</sequence>
<organism evidence="5 6">
    <name type="scientific">Raineyella antarctica</name>
    <dbReference type="NCBI Taxonomy" id="1577474"/>
    <lineage>
        <taxon>Bacteria</taxon>
        <taxon>Bacillati</taxon>
        <taxon>Actinomycetota</taxon>
        <taxon>Actinomycetes</taxon>
        <taxon>Propionibacteriales</taxon>
        <taxon>Propionibacteriaceae</taxon>
        <taxon>Raineyella</taxon>
    </lineage>
</organism>
<dbReference type="RefSeq" id="WP_092613657.1">
    <property type="nucleotide sequence ID" value="NZ_FMYF01000015.1"/>
</dbReference>
<dbReference type="InterPro" id="IPR003439">
    <property type="entry name" value="ABC_transporter-like_ATP-bd"/>
</dbReference>
<feature type="domain" description="ABC transporter" evidence="4">
    <location>
        <begin position="6"/>
        <end position="247"/>
    </location>
</feature>
<keyword evidence="2" id="KW-0547">Nucleotide-binding</keyword>
<dbReference type="GO" id="GO:0005524">
    <property type="term" value="F:ATP binding"/>
    <property type="evidence" value="ECO:0007669"/>
    <property type="project" value="UniProtKB-KW"/>
</dbReference>
<dbReference type="GO" id="GO:0005886">
    <property type="term" value="C:plasma membrane"/>
    <property type="evidence" value="ECO:0007669"/>
    <property type="project" value="TreeGrafter"/>
</dbReference>
<evidence type="ECO:0000313" key="6">
    <source>
        <dbReference type="Proteomes" id="UP000199086"/>
    </source>
</evidence>
<dbReference type="InterPro" id="IPR051120">
    <property type="entry name" value="ABC_AA/LPS_Transport"/>
</dbReference>
<gene>
    <name evidence="5" type="ORF">GA0111570_11530</name>
</gene>
<keyword evidence="6" id="KW-1185">Reference proteome</keyword>
<dbReference type="SUPFAM" id="SSF52540">
    <property type="entry name" value="P-loop containing nucleoside triphosphate hydrolases"/>
    <property type="match status" value="1"/>
</dbReference>
<dbReference type="CDD" id="cd03219">
    <property type="entry name" value="ABC_Mj1267_LivG_branched"/>
    <property type="match status" value="1"/>
</dbReference>
<evidence type="ECO:0000256" key="2">
    <source>
        <dbReference type="ARBA" id="ARBA00022741"/>
    </source>
</evidence>
<evidence type="ECO:0000256" key="3">
    <source>
        <dbReference type="ARBA" id="ARBA00022840"/>
    </source>
</evidence>
<accession>A0A1G6IAY2</accession>
<dbReference type="InterPro" id="IPR032823">
    <property type="entry name" value="BCA_ABC_TP_C"/>
</dbReference>
<dbReference type="STRING" id="1577474.GA0111570_11530"/>
<dbReference type="PROSITE" id="PS50893">
    <property type="entry name" value="ABC_TRANSPORTER_2"/>
    <property type="match status" value="1"/>
</dbReference>
<proteinExistence type="predicted"/>
<name>A0A1G6IAY2_9ACTN</name>
<dbReference type="PANTHER" id="PTHR45772">
    <property type="entry name" value="CONSERVED COMPONENT OF ABC TRANSPORTER FOR NATURAL AMINO ACIDS-RELATED"/>
    <property type="match status" value="1"/>
</dbReference>
<dbReference type="Gene3D" id="3.40.50.300">
    <property type="entry name" value="P-loop containing nucleotide triphosphate hydrolases"/>
    <property type="match status" value="1"/>
</dbReference>
<dbReference type="Proteomes" id="UP000199086">
    <property type="component" value="Unassembled WGS sequence"/>
</dbReference>
<evidence type="ECO:0000313" key="5">
    <source>
        <dbReference type="EMBL" id="SDC03699.1"/>
    </source>
</evidence>
<reference evidence="5 6" key="1">
    <citation type="submission" date="2016-06" db="EMBL/GenBank/DDBJ databases">
        <authorList>
            <person name="Olsen C.W."/>
            <person name="Carey S."/>
            <person name="Hinshaw L."/>
            <person name="Karasin A.I."/>
        </authorList>
    </citation>
    <scope>NUCLEOTIDE SEQUENCE [LARGE SCALE GENOMIC DNA]</scope>
    <source>
        <strain evidence="5 6">LZ-22</strain>
    </source>
</reference>
<evidence type="ECO:0000259" key="4">
    <source>
        <dbReference type="PROSITE" id="PS50893"/>
    </source>
</evidence>
<keyword evidence="3 5" id="KW-0067">ATP-binding</keyword>
<dbReference type="Pfam" id="PF00005">
    <property type="entry name" value="ABC_tran"/>
    <property type="match status" value="1"/>
</dbReference>
<dbReference type="InterPro" id="IPR027417">
    <property type="entry name" value="P-loop_NTPase"/>
</dbReference>
<dbReference type="Pfam" id="PF12399">
    <property type="entry name" value="BCA_ABC_TP_C"/>
    <property type="match status" value="1"/>
</dbReference>
<keyword evidence="1" id="KW-0813">Transport</keyword>
<dbReference type="EMBL" id="FMYF01000015">
    <property type="protein sequence ID" value="SDC03699.1"/>
    <property type="molecule type" value="Genomic_DNA"/>
</dbReference>
<evidence type="ECO:0000256" key="1">
    <source>
        <dbReference type="ARBA" id="ARBA00022448"/>
    </source>
</evidence>
<dbReference type="OrthoDB" id="9805514at2"/>
<dbReference type="AlphaFoldDB" id="A0A1G6IAY2"/>
<dbReference type="PANTHER" id="PTHR45772:SF9">
    <property type="entry name" value="CONSERVED COMPONENT OF ABC TRANSPORTER FOR NATURAL AMINO ACIDS"/>
    <property type="match status" value="1"/>
</dbReference>
<dbReference type="GO" id="GO:0016887">
    <property type="term" value="F:ATP hydrolysis activity"/>
    <property type="evidence" value="ECO:0007669"/>
    <property type="project" value="InterPro"/>
</dbReference>
<protein>
    <submittedName>
        <fullName evidence="5">Amino acid/amide ABC transporter ATP-binding protein 1, HAAT family</fullName>
    </submittedName>
</protein>